<organism evidence="1 2">
    <name type="scientific">Bacillus phage G</name>
    <dbReference type="NCBI Taxonomy" id="2884420"/>
    <lineage>
        <taxon>Viruses</taxon>
        <taxon>Duplodnaviria</taxon>
        <taxon>Heunggongvirae</taxon>
        <taxon>Uroviricota</taxon>
        <taxon>Caudoviricetes</taxon>
        <taxon>Donellivirus</taxon>
        <taxon>Donellivirus gee</taxon>
    </lineage>
</organism>
<name>G3MAJ4_9CAUD</name>
<dbReference type="KEGG" id="vg:18563667"/>
<dbReference type="Proteomes" id="UP000009273">
    <property type="component" value="Segment"/>
</dbReference>
<dbReference type="RefSeq" id="YP_009015756.1">
    <property type="nucleotide sequence ID" value="NC_023719.1"/>
</dbReference>
<protein>
    <submittedName>
        <fullName evidence="1">Gp453</fullName>
    </submittedName>
</protein>
<evidence type="ECO:0000313" key="1">
    <source>
        <dbReference type="EMBL" id="AEO93711.1"/>
    </source>
</evidence>
<sequence>MYNKKEIIFCGELLLCSNEIEIKLKEISKVCDLMEIKEYRAEQYSGMNILAVFIAVTKKDFTENFIMRYHKKTKTIISIQRTQIGFEQPFERQTITRQNKELTSIIDRMLIHGDEQIKKKIELFWFKDGCPICKSKEIKIIEEDYFGVIVNCQNGCFHLDSSSSEESIDFLIKFFDESPFFSLSLNSSLDEKLETINKIYEKINYWKENDRYLLRMLTNKGE</sequence>
<evidence type="ECO:0000313" key="2">
    <source>
        <dbReference type="Proteomes" id="UP000009273"/>
    </source>
</evidence>
<gene>
    <name evidence="1" type="primary">453</name>
    <name evidence="1" type="ORF">G_453</name>
</gene>
<proteinExistence type="predicted"/>
<dbReference type="GeneID" id="18563667"/>
<accession>G3MAJ4</accession>
<dbReference type="EMBL" id="JN638751">
    <property type="protein sequence ID" value="AEO93711.1"/>
    <property type="molecule type" value="Genomic_DNA"/>
</dbReference>
<reference evidence="1 2" key="1">
    <citation type="submission" date="2011-09" db="EMBL/GenBank/DDBJ databases">
        <authorList>
            <person name="Pope W.H."/>
            <person name="Pedulla M.L."/>
            <person name="Ford M.E."/>
            <person name="Peebles C.L."/>
            <person name="Hatfull G.H."/>
            <person name="Hendrix R.W."/>
        </authorList>
    </citation>
    <scope>NUCLEOTIDE SEQUENCE [LARGE SCALE GENOMIC DNA]</scope>
    <source>
        <strain evidence="1">G</strain>
    </source>
</reference>
<keyword evidence="2" id="KW-1185">Reference proteome</keyword>